<evidence type="ECO:0000313" key="2">
    <source>
        <dbReference type="Proteomes" id="UP000655588"/>
    </source>
</evidence>
<reference evidence="1" key="1">
    <citation type="submission" date="2019-11" db="EMBL/GenBank/DDBJ databases">
        <title>The nuclear and mitochondrial genomes of Frieseomelitta varia - a highly eusocial stingless bee (Meliponini) with a permanently sterile worker caste.</title>
        <authorList>
            <person name="Freitas F.C.P."/>
            <person name="Lourenco A.P."/>
            <person name="Nunes F.M.F."/>
            <person name="Paschoal A.R."/>
            <person name="Abreu F.C.P."/>
            <person name="Barbin F.O."/>
            <person name="Bataglia L."/>
            <person name="Cardoso-Junior C.A.M."/>
            <person name="Cervoni M.S."/>
            <person name="Silva S.R."/>
            <person name="Dalarmi F."/>
            <person name="Del Lama M.A."/>
            <person name="Depintor T.S."/>
            <person name="Ferreira K.M."/>
            <person name="Goria P.S."/>
            <person name="Jaskot M.C."/>
            <person name="Lago D.C."/>
            <person name="Luna-Lucena D."/>
            <person name="Moda L.M."/>
            <person name="Nascimento L."/>
            <person name="Pedrino M."/>
            <person name="Rabico F.O."/>
            <person name="Sanches F.C."/>
            <person name="Santos D.E."/>
            <person name="Santos C.G."/>
            <person name="Vieira J."/>
            <person name="Lopes T.F."/>
            <person name="Barchuk A.R."/>
            <person name="Hartfelder K."/>
            <person name="Simoes Z.L.P."/>
            <person name="Bitondi M.M.G."/>
            <person name="Pinheiro D.G."/>
        </authorList>
    </citation>
    <scope>NUCLEOTIDE SEQUENCE</scope>
    <source>
        <strain evidence="1">USP_RPSP 00005682</strain>
        <tissue evidence="1">Whole individual</tissue>
    </source>
</reference>
<gene>
    <name evidence="1" type="ORF">E2986_11396</name>
</gene>
<protein>
    <submittedName>
        <fullName evidence="1">Uncharacterized protein</fullName>
    </submittedName>
</protein>
<dbReference type="AlphaFoldDB" id="A0A833VVC3"/>
<comment type="caution">
    <text evidence="1">The sequence shown here is derived from an EMBL/GenBank/DDBJ whole genome shotgun (WGS) entry which is preliminary data.</text>
</comment>
<sequence length="146" mass="17481">MEKIGKTKVKQAIEFLWLNKKNMSEKKINVRKIQKSQNSHNQCKIIHYYKRSRRQHPISSSKYRILSEIKSHVNKKNWSKVKNLLLLLLNFSNDIEPLIWRYCLIFTLYGHVDNLANIFQFFEMCIGSIHSDKNVILKNILYLDDK</sequence>
<dbReference type="OrthoDB" id="7681072at2759"/>
<proteinExistence type="predicted"/>
<keyword evidence="2" id="KW-1185">Reference proteome</keyword>
<name>A0A833VVC3_9HYME</name>
<organism evidence="1 2">
    <name type="scientific">Frieseomelitta varia</name>
    <dbReference type="NCBI Taxonomy" id="561572"/>
    <lineage>
        <taxon>Eukaryota</taxon>
        <taxon>Metazoa</taxon>
        <taxon>Ecdysozoa</taxon>
        <taxon>Arthropoda</taxon>
        <taxon>Hexapoda</taxon>
        <taxon>Insecta</taxon>
        <taxon>Pterygota</taxon>
        <taxon>Neoptera</taxon>
        <taxon>Endopterygota</taxon>
        <taxon>Hymenoptera</taxon>
        <taxon>Apocrita</taxon>
        <taxon>Aculeata</taxon>
        <taxon>Apoidea</taxon>
        <taxon>Anthophila</taxon>
        <taxon>Apidae</taxon>
        <taxon>Frieseomelitta</taxon>
    </lineage>
</organism>
<evidence type="ECO:0000313" key="1">
    <source>
        <dbReference type="EMBL" id="KAF3421679.1"/>
    </source>
</evidence>
<dbReference type="Proteomes" id="UP000655588">
    <property type="component" value="Unassembled WGS sequence"/>
</dbReference>
<dbReference type="EMBL" id="WNWW01000832">
    <property type="protein sequence ID" value="KAF3421679.1"/>
    <property type="molecule type" value="Genomic_DNA"/>
</dbReference>
<accession>A0A833VVC3</accession>